<name>A0A242WAJ3_BACTU</name>
<accession>A0A242WAJ3</accession>
<comment type="caution">
    <text evidence="1">The sequence shown here is derived from an EMBL/GenBank/DDBJ whole genome shotgun (WGS) entry which is preliminary data.</text>
</comment>
<reference evidence="1 2" key="1">
    <citation type="submission" date="2016-10" db="EMBL/GenBank/DDBJ databases">
        <title>Comparative genomics of Bacillus thuringiensis reveals a path to pathogens against multiple invertebrate hosts.</title>
        <authorList>
            <person name="Zheng J."/>
            <person name="Gao Q."/>
            <person name="Liu H."/>
            <person name="Peng D."/>
            <person name="Ruan L."/>
            <person name="Sun M."/>
        </authorList>
    </citation>
    <scope>NUCLEOTIDE SEQUENCE [LARGE SCALE GENOMIC DNA]</scope>
    <source>
        <strain evidence="1">BGSC 4AC1</strain>
    </source>
</reference>
<dbReference type="RefSeq" id="WP_000456644.1">
    <property type="nucleotide sequence ID" value="NZ_NFCF01000063.1"/>
</dbReference>
<dbReference type="EMBL" id="NFCF01000063">
    <property type="protein sequence ID" value="OTW50868.1"/>
    <property type="molecule type" value="Genomic_DNA"/>
</dbReference>
<proteinExistence type="predicted"/>
<dbReference type="Proteomes" id="UP000195152">
    <property type="component" value="Unassembled WGS sequence"/>
</dbReference>
<dbReference type="AlphaFoldDB" id="A0A242WAJ3"/>
<dbReference type="SUPFAM" id="SSF103642">
    <property type="entry name" value="Sec-C motif"/>
    <property type="match status" value="1"/>
</dbReference>
<dbReference type="Pfam" id="PF03692">
    <property type="entry name" value="CxxCxxCC"/>
    <property type="match status" value="1"/>
</dbReference>
<sequence>MEYRKNIDWLIQTINSDLNFNYKDLYEPTRNDECPCGSGLKYKKCHINSQVNWRKVDSIFYNGKTLYEDIKLKEELLNTMLDIVMYLKENMRISEEKGIELIDNLFKSLDQVFKQLQKNAPCRKGCIACCFQPIKLATIEESRIRNIISEEIKKNIKKNHKETIKRSKIPISQINKDSSRIKYAEPCPMLDLENRECTVYDKRPFACRTYFVANAPDICNMYDGKVTIYKNQGYQELVEIVISLIDETVYGCFEPKTLHETFYRNKTFFNKLKLIF</sequence>
<organism evidence="1 2">
    <name type="scientific">Bacillus thuringiensis serovar mexicanensis</name>
    <dbReference type="NCBI Taxonomy" id="180868"/>
    <lineage>
        <taxon>Bacteria</taxon>
        <taxon>Bacillati</taxon>
        <taxon>Bacillota</taxon>
        <taxon>Bacilli</taxon>
        <taxon>Bacillales</taxon>
        <taxon>Bacillaceae</taxon>
        <taxon>Bacillus</taxon>
        <taxon>Bacillus cereus group</taxon>
    </lineage>
</organism>
<gene>
    <name evidence="1" type="ORF">BK699_10005</name>
</gene>
<dbReference type="InterPro" id="IPR004027">
    <property type="entry name" value="SEC_C_motif"/>
</dbReference>
<evidence type="ECO:0000313" key="2">
    <source>
        <dbReference type="Proteomes" id="UP000195152"/>
    </source>
</evidence>
<evidence type="ECO:0000313" key="1">
    <source>
        <dbReference type="EMBL" id="OTW50868.1"/>
    </source>
</evidence>
<protein>
    <submittedName>
        <fullName evidence="1">Zinc/iron-chelating domain-containing protein</fullName>
    </submittedName>
</protein>
<dbReference type="InterPro" id="IPR005358">
    <property type="entry name" value="Puta_zinc/iron-chelating_dom"/>
</dbReference>
<dbReference type="Pfam" id="PF02810">
    <property type="entry name" value="SEC-C"/>
    <property type="match status" value="1"/>
</dbReference>
<dbReference type="Gene3D" id="3.10.450.50">
    <property type="match status" value="1"/>
</dbReference>